<sequence>MNRAYADPNGPGDAPLNPLVSLDLVWQELASIIDVVHDLLFELSNLFTQQTRGGGQFSVLCLKRLNFVLEPRYSLQLALSAFGRGYSVAKLFPLRLDALLRVHVDWRQRRAVAEALHVGDRLRLVLQGVQALLRAQGMRGGRREGDRVRRVVHRGPQGAVTVAVQVGVHGQVRVHGDGGRARAEVQTAGRRARAAVQLVLLVQVLERLHKALRELLLVAHRLWEQELRGRRRSDHAIRLNDQSLQFRRGQFQESKVRRVQDPLGVSETRPQIP</sequence>
<protein>
    <submittedName>
        <fullName evidence="1">Uncharacterized protein</fullName>
    </submittedName>
</protein>
<name>A0A9D3MHE9_ANGAN</name>
<comment type="caution">
    <text evidence="1">The sequence shown here is derived from an EMBL/GenBank/DDBJ whole genome shotgun (WGS) entry which is preliminary data.</text>
</comment>
<dbReference type="Proteomes" id="UP001044222">
    <property type="component" value="Chromosome 6"/>
</dbReference>
<keyword evidence="2" id="KW-1185">Reference proteome</keyword>
<reference evidence="1" key="1">
    <citation type="submission" date="2021-01" db="EMBL/GenBank/DDBJ databases">
        <title>A chromosome-scale assembly of European eel, Anguilla anguilla.</title>
        <authorList>
            <person name="Henkel C."/>
            <person name="Jong-Raadsen S.A."/>
            <person name="Dufour S."/>
            <person name="Weltzien F.-A."/>
            <person name="Palstra A.P."/>
            <person name="Pelster B."/>
            <person name="Spaink H.P."/>
            <person name="Van Den Thillart G.E."/>
            <person name="Jansen H."/>
            <person name="Zahm M."/>
            <person name="Klopp C."/>
            <person name="Cedric C."/>
            <person name="Louis A."/>
            <person name="Berthelot C."/>
            <person name="Parey E."/>
            <person name="Roest Crollius H."/>
            <person name="Montfort J."/>
            <person name="Robinson-Rechavi M."/>
            <person name="Bucao C."/>
            <person name="Bouchez O."/>
            <person name="Gislard M."/>
            <person name="Lluch J."/>
            <person name="Milhes M."/>
            <person name="Lampietro C."/>
            <person name="Lopez Roques C."/>
            <person name="Donnadieu C."/>
            <person name="Braasch I."/>
            <person name="Desvignes T."/>
            <person name="Postlethwait J."/>
            <person name="Bobe J."/>
            <person name="Guiguen Y."/>
            <person name="Dirks R."/>
        </authorList>
    </citation>
    <scope>NUCLEOTIDE SEQUENCE</scope>
    <source>
        <strain evidence="1">Tag_6206</strain>
        <tissue evidence="1">Liver</tissue>
    </source>
</reference>
<accession>A0A9D3MHE9</accession>
<evidence type="ECO:0000313" key="1">
    <source>
        <dbReference type="EMBL" id="KAG5847942.1"/>
    </source>
</evidence>
<dbReference type="AlphaFoldDB" id="A0A9D3MHE9"/>
<feature type="non-terminal residue" evidence="1">
    <location>
        <position position="273"/>
    </location>
</feature>
<proteinExistence type="predicted"/>
<gene>
    <name evidence="1" type="ORF">ANANG_G00131600</name>
</gene>
<evidence type="ECO:0000313" key="2">
    <source>
        <dbReference type="Proteomes" id="UP001044222"/>
    </source>
</evidence>
<organism evidence="1 2">
    <name type="scientific">Anguilla anguilla</name>
    <name type="common">European freshwater eel</name>
    <name type="synonym">Muraena anguilla</name>
    <dbReference type="NCBI Taxonomy" id="7936"/>
    <lineage>
        <taxon>Eukaryota</taxon>
        <taxon>Metazoa</taxon>
        <taxon>Chordata</taxon>
        <taxon>Craniata</taxon>
        <taxon>Vertebrata</taxon>
        <taxon>Euteleostomi</taxon>
        <taxon>Actinopterygii</taxon>
        <taxon>Neopterygii</taxon>
        <taxon>Teleostei</taxon>
        <taxon>Anguilliformes</taxon>
        <taxon>Anguillidae</taxon>
        <taxon>Anguilla</taxon>
    </lineage>
</organism>
<dbReference type="EMBL" id="JAFIRN010000006">
    <property type="protein sequence ID" value="KAG5847942.1"/>
    <property type="molecule type" value="Genomic_DNA"/>
</dbReference>